<organism evidence="1 2">
    <name type="scientific">Streptococcus intermedius</name>
    <dbReference type="NCBI Taxonomy" id="1338"/>
    <lineage>
        <taxon>Bacteria</taxon>
        <taxon>Bacillati</taxon>
        <taxon>Bacillota</taxon>
        <taxon>Bacilli</taxon>
        <taxon>Lactobacillales</taxon>
        <taxon>Streptococcaceae</taxon>
        <taxon>Streptococcus</taxon>
        <taxon>Streptococcus anginosus group</taxon>
    </lineage>
</organism>
<protein>
    <submittedName>
        <fullName evidence="1">Uncharacterized protein</fullName>
    </submittedName>
</protein>
<proteinExistence type="predicted"/>
<accession>A0AAE8G243</accession>
<name>A0AAE8G243_STRIT</name>
<dbReference type="EMBL" id="RJOO01000004">
    <property type="protein sequence ID" value="RSJ22762.1"/>
    <property type="molecule type" value="Genomic_DNA"/>
</dbReference>
<sequence>MDKKLQLDTLLTHAGIKTDEVIGVLTALLCLDDYNDILA</sequence>
<gene>
    <name evidence="1" type="ORF">D8827_07640</name>
</gene>
<dbReference type="Proteomes" id="UP000267137">
    <property type="component" value="Unassembled WGS sequence"/>
</dbReference>
<evidence type="ECO:0000313" key="1">
    <source>
        <dbReference type="EMBL" id="RSJ22762.1"/>
    </source>
</evidence>
<dbReference type="AlphaFoldDB" id="A0AAE8G243"/>
<comment type="caution">
    <text evidence="1">The sequence shown here is derived from an EMBL/GenBank/DDBJ whole genome shotgun (WGS) entry which is preliminary data.</text>
</comment>
<evidence type="ECO:0000313" key="2">
    <source>
        <dbReference type="Proteomes" id="UP000267137"/>
    </source>
</evidence>
<reference evidence="1 2" key="1">
    <citation type="submission" date="2018-11" db="EMBL/GenBank/DDBJ databases">
        <title>Species Designations Belie Phenotypic and Genotypic Heterogeneity in Oral Streptococci.</title>
        <authorList>
            <person name="Velsko I."/>
        </authorList>
    </citation>
    <scope>NUCLEOTIDE SEQUENCE [LARGE SCALE GENOMIC DNA]</scope>
    <source>
        <strain evidence="1 2">KLC02</strain>
    </source>
</reference>